<keyword evidence="4 5" id="KW-0904">Protein phosphatase</keyword>
<feature type="region of interest" description="Disordered" evidence="6">
    <location>
        <begin position="118"/>
        <end position="171"/>
    </location>
</feature>
<accession>A0ABD3NUL7</accession>
<comment type="subcellular location">
    <subcellularLocation>
        <location evidence="1">Membrane</location>
        <topology evidence="1">Peripheral membrane protein</topology>
    </subcellularLocation>
</comment>
<dbReference type="Proteomes" id="UP001530315">
    <property type="component" value="Unassembled WGS sequence"/>
</dbReference>
<evidence type="ECO:0000259" key="7">
    <source>
        <dbReference type="PROSITE" id="PS51746"/>
    </source>
</evidence>
<keyword evidence="2" id="KW-0479">Metal-binding</keyword>
<dbReference type="InterPro" id="IPR000222">
    <property type="entry name" value="PP2C_BS"/>
</dbReference>
<dbReference type="CDD" id="cd00143">
    <property type="entry name" value="PP2Cc"/>
    <property type="match status" value="1"/>
</dbReference>
<dbReference type="EMBL" id="JALLAZ020001182">
    <property type="protein sequence ID" value="KAL3779133.1"/>
    <property type="molecule type" value="Genomic_DNA"/>
</dbReference>
<evidence type="ECO:0000313" key="8">
    <source>
        <dbReference type="EMBL" id="KAL3779133.1"/>
    </source>
</evidence>
<dbReference type="GO" id="GO:0004721">
    <property type="term" value="F:phosphoprotein phosphatase activity"/>
    <property type="evidence" value="ECO:0007669"/>
    <property type="project" value="UniProtKB-KW"/>
</dbReference>
<protein>
    <recommendedName>
        <fullName evidence="7">PPM-type phosphatase domain-containing protein</fullName>
    </recommendedName>
</protein>
<dbReference type="PROSITE" id="PS01032">
    <property type="entry name" value="PPM_1"/>
    <property type="match status" value="1"/>
</dbReference>
<dbReference type="PROSITE" id="PS51746">
    <property type="entry name" value="PPM_2"/>
    <property type="match status" value="1"/>
</dbReference>
<comment type="similarity">
    <text evidence="5">Belongs to the PP2C family.</text>
</comment>
<feature type="compositionally biased region" description="Polar residues" evidence="6">
    <location>
        <begin position="341"/>
        <end position="360"/>
    </location>
</feature>
<feature type="compositionally biased region" description="Basic and acidic residues" evidence="6">
    <location>
        <begin position="23"/>
        <end position="33"/>
    </location>
</feature>
<evidence type="ECO:0000256" key="4">
    <source>
        <dbReference type="ARBA" id="ARBA00022912"/>
    </source>
</evidence>
<organism evidence="8 9">
    <name type="scientific">Stephanodiscus triporus</name>
    <dbReference type="NCBI Taxonomy" id="2934178"/>
    <lineage>
        <taxon>Eukaryota</taxon>
        <taxon>Sar</taxon>
        <taxon>Stramenopiles</taxon>
        <taxon>Ochrophyta</taxon>
        <taxon>Bacillariophyta</taxon>
        <taxon>Coscinodiscophyceae</taxon>
        <taxon>Thalassiosirophycidae</taxon>
        <taxon>Stephanodiscales</taxon>
        <taxon>Stephanodiscaceae</taxon>
        <taxon>Stephanodiscus</taxon>
    </lineage>
</organism>
<dbReference type="PANTHER" id="PTHR47992">
    <property type="entry name" value="PROTEIN PHOSPHATASE"/>
    <property type="match status" value="1"/>
</dbReference>
<dbReference type="Gene3D" id="3.60.40.10">
    <property type="entry name" value="PPM-type phosphatase domain"/>
    <property type="match status" value="1"/>
</dbReference>
<feature type="region of interest" description="Disordered" evidence="6">
    <location>
        <begin position="321"/>
        <end position="381"/>
    </location>
</feature>
<sequence>MSTLSLIKRVIKPNKSAAKKSLLKRDGIKSDGDVERDDDSSSLSDRQENGRSKNKKKFDARKFFSRSATKNDEEDDGFDSSSQASSGSTRSTSSSFLRYQNRAIWKARLRKNTILQRLGDGSETPVENEARPWPMFNRIYRRQNQLKKGDVGEERADSDDENDSVSSKGSNLGFEVEACAYKVDFEQPNSNDERKGKTQERGISTTIRSFLGARTSFYSDSSAHAQVEKVESTPPKSPVEHCSVVCVNGGPLDSTTPLSPSIAQLNDIKMDAEKEPAPVNTDEIFLIVSESFGGSLESESQTPPVSEETVQESGTTIFEAPKAHQTGDASESKQLFPIQKDTPSSPSTSDLNSVAASGTPSAIAGTPRRSRRQKKKVSADDLHLQPVVVPRSIPPTIQYSLRTAVGDGSVRQRNSHSLMDRRPLRPNGYRFVIEHIGSTSRENENPKPISLLAVFDGHGGSAASQFCSDWLSSYIRKKNDHFPDNIALAVKSAFTKIDSDFVSSGLFDGTTACAVTIAGKRVTCCNSGDSRAIIVKRDGSAVSLSEDHKPDRSDETKRINDLGGRVIHWGRWRVEGVLAVSRSIGDAKLKPYVTAEPEIVEHDIDEDDMFLVVASDGVWDSMSSDLVAKFVIVNTCKIVNKSLHIDETLLRWIARQVSKRARENGSSDNISCIVARLNY</sequence>
<dbReference type="AlphaFoldDB" id="A0ABD3NUL7"/>
<dbReference type="SUPFAM" id="SSF81606">
    <property type="entry name" value="PP2C-like"/>
    <property type="match status" value="1"/>
</dbReference>
<dbReference type="InterPro" id="IPR001932">
    <property type="entry name" value="PPM-type_phosphatase-like_dom"/>
</dbReference>
<feature type="region of interest" description="Disordered" evidence="6">
    <location>
        <begin position="15"/>
        <end position="95"/>
    </location>
</feature>
<dbReference type="GO" id="GO:0046872">
    <property type="term" value="F:metal ion binding"/>
    <property type="evidence" value="ECO:0007669"/>
    <property type="project" value="UniProtKB-KW"/>
</dbReference>
<comment type="caution">
    <text evidence="8">The sequence shown here is derived from an EMBL/GenBank/DDBJ whole genome shotgun (WGS) entry which is preliminary data.</text>
</comment>
<evidence type="ECO:0000256" key="6">
    <source>
        <dbReference type="SAM" id="MobiDB-lite"/>
    </source>
</evidence>
<evidence type="ECO:0000256" key="2">
    <source>
        <dbReference type="ARBA" id="ARBA00022723"/>
    </source>
</evidence>
<name>A0ABD3NUL7_9STRA</name>
<evidence type="ECO:0000313" key="9">
    <source>
        <dbReference type="Proteomes" id="UP001530315"/>
    </source>
</evidence>
<dbReference type="Pfam" id="PF00481">
    <property type="entry name" value="PP2C"/>
    <property type="match status" value="1"/>
</dbReference>
<evidence type="ECO:0000256" key="5">
    <source>
        <dbReference type="RuleBase" id="RU003465"/>
    </source>
</evidence>
<dbReference type="InterPro" id="IPR036457">
    <property type="entry name" value="PPM-type-like_dom_sf"/>
</dbReference>
<keyword evidence="9" id="KW-1185">Reference proteome</keyword>
<feature type="compositionally biased region" description="Low complexity" evidence="6">
    <location>
        <begin position="80"/>
        <end position="95"/>
    </location>
</feature>
<keyword evidence="3 5" id="KW-0378">Hydrolase</keyword>
<dbReference type="InterPro" id="IPR015655">
    <property type="entry name" value="PP2C"/>
</dbReference>
<dbReference type="SMART" id="SM00332">
    <property type="entry name" value="PP2Cc"/>
    <property type="match status" value="1"/>
</dbReference>
<evidence type="ECO:0000256" key="1">
    <source>
        <dbReference type="ARBA" id="ARBA00004170"/>
    </source>
</evidence>
<dbReference type="GO" id="GO:0016020">
    <property type="term" value="C:membrane"/>
    <property type="evidence" value="ECO:0007669"/>
    <property type="project" value="UniProtKB-SubCell"/>
</dbReference>
<proteinExistence type="inferred from homology"/>
<reference evidence="8 9" key="1">
    <citation type="submission" date="2024-10" db="EMBL/GenBank/DDBJ databases">
        <title>Updated reference genomes for cyclostephanoid diatoms.</title>
        <authorList>
            <person name="Roberts W.R."/>
            <person name="Alverson A.J."/>
        </authorList>
    </citation>
    <scope>NUCLEOTIDE SEQUENCE [LARGE SCALE GENOMIC DNA]</scope>
    <source>
        <strain evidence="8 9">AJA276-08</strain>
    </source>
</reference>
<feature type="domain" description="PPM-type phosphatase" evidence="7">
    <location>
        <begin position="430"/>
        <end position="677"/>
    </location>
</feature>
<evidence type="ECO:0000256" key="3">
    <source>
        <dbReference type="ARBA" id="ARBA00022801"/>
    </source>
</evidence>
<gene>
    <name evidence="8" type="ORF">ACHAW5_006933</name>
</gene>